<dbReference type="PANTHER" id="PTHR46383">
    <property type="entry name" value="ASPARTATE AMINOTRANSFERASE"/>
    <property type="match status" value="1"/>
</dbReference>
<dbReference type="Pfam" id="PF00155">
    <property type="entry name" value="Aminotran_1_2"/>
    <property type="match status" value="1"/>
</dbReference>
<keyword evidence="3 6" id="KW-0032">Aminotransferase</keyword>
<dbReference type="GO" id="GO:0006520">
    <property type="term" value="P:amino acid metabolic process"/>
    <property type="evidence" value="ECO:0007669"/>
    <property type="project" value="InterPro"/>
</dbReference>
<dbReference type="EC" id="2.6.1.-" evidence="6"/>
<dbReference type="InterPro" id="IPR004838">
    <property type="entry name" value="NHTrfase_class1_PyrdxlP-BS"/>
</dbReference>
<dbReference type="Gene3D" id="3.40.640.10">
    <property type="entry name" value="Type I PLP-dependent aspartate aminotransferase-like (Major domain)"/>
    <property type="match status" value="1"/>
</dbReference>
<dbReference type="PANTHER" id="PTHR46383:SF1">
    <property type="entry name" value="ASPARTATE AMINOTRANSFERASE"/>
    <property type="match status" value="1"/>
</dbReference>
<keyword evidence="5" id="KW-0663">Pyridoxal phosphate</keyword>
<protein>
    <recommendedName>
        <fullName evidence="6">Aminotransferase</fullName>
        <ecNumber evidence="6">2.6.1.-</ecNumber>
    </recommendedName>
</protein>
<evidence type="ECO:0000256" key="4">
    <source>
        <dbReference type="ARBA" id="ARBA00022679"/>
    </source>
</evidence>
<evidence type="ECO:0000313" key="9">
    <source>
        <dbReference type="Proteomes" id="UP000295497"/>
    </source>
</evidence>
<dbReference type="InterPro" id="IPR050596">
    <property type="entry name" value="AspAT/PAT-like"/>
</dbReference>
<dbReference type="SUPFAM" id="SSF53383">
    <property type="entry name" value="PLP-dependent transferases"/>
    <property type="match status" value="1"/>
</dbReference>
<reference evidence="8 9" key="1">
    <citation type="submission" date="2015-09" db="EMBL/GenBank/DDBJ databases">
        <title>Sorangium comparison.</title>
        <authorList>
            <person name="Zaburannyi N."/>
            <person name="Bunk B."/>
            <person name="Overmann J."/>
            <person name="Mueller R."/>
        </authorList>
    </citation>
    <scope>NUCLEOTIDE SEQUENCE [LARGE SCALE GENOMIC DNA]</scope>
    <source>
        <strain evidence="8 9">So ce836</strain>
    </source>
</reference>
<evidence type="ECO:0000313" key="8">
    <source>
        <dbReference type="EMBL" id="AUX29432.1"/>
    </source>
</evidence>
<comment type="similarity">
    <text evidence="2 6">Belongs to the class-I pyridoxal-phosphate-dependent aminotransferase family.</text>
</comment>
<evidence type="ECO:0000256" key="1">
    <source>
        <dbReference type="ARBA" id="ARBA00001933"/>
    </source>
</evidence>
<feature type="domain" description="Aminotransferase class I/classII large" evidence="7">
    <location>
        <begin position="45"/>
        <end position="316"/>
    </location>
</feature>
<gene>
    <name evidence="8" type="ORF">SOCE836_015220</name>
</gene>
<evidence type="ECO:0000256" key="2">
    <source>
        <dbReference type="ARBA" id="ARBA00007441"/>
    </source>
</evidence>
<dbReference type="NCBIfam" id="TIGR04544">
    <property type="entry name" value="3metArgNH2trans"/>
    <property type="match status" value="1"/>
</dbReference>
<dbReference type="EMBL" id="CP012672">
    <property type="protein sequence ID" value="AUX29432.1"/>
    <property type="molecule type" value="Genomic_DNA"/>
</dbReference>
<dbReference type="InterPro" id="IPR015424">
    <property type="entry name" value="PyrdxlP-dep_Trfase"/>
</dbReference>
<evidence type="ECO:0000259" key="7">
    <source>
        <dbReference type="Pfam" id="PF00155"/>
    </source>
</evidence>
<sequence>MEQTPLGKRLARAARASDINWKFLVENVPVWPVAPPVPPYTWGDGDHRYAPSQGVEVLLDALHDRGQSQGVHVGTESILITNGGLDALGLTVRHLRRSGVSRAVCAGPILLSLAQLFDVTGLQLVVQPWSRLWSEQSWRLFRLGPGDVVYINTPHNPTGTCLENWIVKDLLKDQEHHGFALIFDLVYDSFTYGPQRFVSPLALVEEWRNVFGVNSFSKNYGAPGLRVGWLVTEPGTIADLTSHLEMERIAVSTEAQLRAAALCKHGNAPLVERVDHGHQLVVDWALEHGVRLDSVRSGTQAWLDLEAGDTERFADSLLVEDMMIVATGANYYPRDVDHIRVPTGLPASFLAEALQVIARARHRARCCHSNR</sequence>
<accession>A0A4V0NFE9</accession>
<dbReference type="GO" id="GO:0008483">
    <property type="term" value="F:transaminase activity"/>
    <property type="evidence" value="ECO:0007669"/>
    <property type="project" value="UniProtKB-KW"/>
</dbReference>
<keyword evidence="4 6" id="KW-0808">Transferase</keyword>
<dbReference type="InterPro" id="IPR015421">
    <property type="entry name" value="PyrdxlP-dep_Trfase_major"/>
</dbReference>
<organism evidence="8 9">
    <name type="scientific">Sorangium cellulosum</name>
    <name type="common">Polyangium cellulosum</name>
    <dbReference type="NCBI Taxonomy" id="56"/>
    <lineage>
        <taxon>Bacteria</taxon>
        <taxon>Pseudomonadati</taxon>
        <taxon>Myxococcota</taxon>
        <taxon>Polyangia</taxon>
        <taxon>Polyangiales</taxon>
        <taxon>Polyangiaceae</taxon>
        <taxon>Sorangium</taxon>
    </lineage>
</organism>
<dbReference type="InterPro" id="IPR030898">
    <property type="entry name" value="3metArgNH2trans"/>
</dbReference>
<proteinExistence type="inferred from homology"/>
<dbReference type="InterPro" id="IPR004839">
    <property type="entry name" value="Aminotransferase_I/II_large"/>
</dbReference>
<dbReference type="Proteomes" id="UP000295497">
    <property type="component" value="Chromosome"/>
</dbReference>
<evidence type="ECO:0000256" key="5">
    <source>
        <dbReference type="ARBA" id="ARBA00022898"/>
    </source>
</evidence>
<dbReference type="AlphaFoldDB" id="A0A4V0NFE9"/>
<dbReference type="PROSITE" id="PS00105">
    <property type="entry name" value="AA_TRANSFER_CLASS_1"/>
    <property type="match status" value="1"/>
</dbReference>
<dbReference type="GO" id="GO:0030170">
    <property type="term" value="F:pyridoxal phosphate binding"/>
    <property type="evidence" value="ECO:0007669"/>
    <property type="project" value="InterPro"/>
</dbReference>
<evidence type="ECO:0000256" key="3">
    <source>
        <dbReference type="ARBA" id="ARBA00022576"/>
    </source>
</evidence>
<name>A0A4V0NFE9_SORCE</name>
<dbReference type="CDD" id="cd00609">
    <property type="entry name" value="AAT_like"/>
    <property type="match status" value="1"/>
</dbReference>
<dbReference type="RefSeq" id="WP_129573602.1">
    <property type="nucleotide sequence ID" value="NZ_CP012672.1"/>
</dbReference>
<evidence type="ECO:0000256" key="6">
    <source>
        <dbReference type="RuleBase" id="RU000481"/>
    </source>
</evidence>
<comment type="cofactor">
    <cofactor evidence="1 6">
        <name>pyridoxal 5'-phosphate</name>
        <dbReference type="ChEBI" id="CHEBI:597326"/>
    </cofactor>
</comment>